<gene>
    <name evidence="1" type="ORF">SAMN05421774_101835</name>
</gene>
<name>A0A1N7L1A5_9RHOB</name>
<dbReference type="AlphaFoldDB" id="A0A1N7L1A5"/>
<organism evidence="1 2">
    <name type="scientific">Gemmobacter megaterium</name>
    <dbReference type="NCBI Taxonomy" id="1086013"/>
    <lineage>
        <taxon>Bacteria</taxon>
        <taxon>Pseudomonadati</taxon>
        <taxon>Pseudomonadota</taxon>
        <taxon>Alphaproteobacteria</taxon>
        <taxon>Rhodobacterales</taxon>
        <taxon>Paracoccaceae</taxon>
        <taxon>Gemmobacter</taxon>
    </lineage>
</organism>
<dbReference type="NCBIfam" id="NF046098">
    <property type="entry name" value="RSP_7527_fam"/>
    <property type="match status" value="1"/>
</dbReference>
<dbReference type="Proteomes" id="UP000186141">
    <property type="component" value="Unassembled WGS sequence"/>
</dbReference>
<dbReference type="RefSeq" id="WP_159441416.1">
    <property type="nucleotide sequence ID" value="NZ_BMEH01000001.1"/>
</dbReference>
<protein>
    <submittedName>
        <fullName evidence="1">Uncharacterized protein</fullName>
    </submittedName>
</protein>
<sequence>MTNLSPQRIFEIEAEARALRAREFRRLVVGFAGWVRRAFGRNAQVRSA</sequence>
<keyword evidence="2" id="KW-1185">Reference proteome</keyword>
<proteinExistence type="predicted"/>
<dbReference type="InterPro" id="IPR058227">
    <property type="entry name" value="RSP_7527-like"/>
</dbReference>
<dbReference type="STRING" id="1086013.SAMN05421774_101835"/>
<reference evidence="1 2" key="1">
    <citation type="submission" date="2017-01" db="EMBL/GenBank/DDBJ databases">
        <authorList>
            <person name="Mah S.A."/>
            <person name="Swanson W.J."/>
            <person name="Moy G.W."/>
            <person name="Vacquier V.D."/>
        </authorList>
    </citation>
    <scope>NUCLEOTIDE SEQUENCE [LARGE SCALE GENOMIC DNA]</scope>
    <source>
        <strain evidence="1 2">DSM 26375</strain>
    </source>
</reference>
<evidence type="ECO:0000313" key="2">
    <source>
        <dbReference type="Proteomes" id="UP000186141"/>
    </source>
</evidence>
<accession>A0A1N7L1A5</accession>
<evidence type="ECO:0000313" key="1">
    <source>
        <dbReference type="EMBL" id="SIS67642.1"/>
    </source>
</evidence>
<dbReference type="EMBL" id="FTOT01000001">
    <property type="protein sequence ID" value="SIS67642.1"/>
    <property type="molecule type" value="Genomic_DNA"/>
</dbReference>